<organism evidence="4 5">
    <name type="scientific">Thermosporothrix hazakensis</name>
    <dbReference type="NCBI Taxonomy" id="644383"/>
    <lineage>
        <taxon>Bacteria</taxon>
        <taxon>Bacillati</taxon>
        <taxon>Chloroflexota</taxon>
        <taxon>Ktedonobacteria</taxon>
        <taxon>Ktedonobacterales</taxon>
        <taxon>Thermosporotrichaceae</taxon>
        <taxon>Thermosporothrix</taxon>
    </lineage>
</organism>
<dbReference type="RefSeq" id="WP_111320852.1">
    <property type="nucleotide sequence ID" value="NZ_BIFX01000002.1"/>
</dbReference>
<keyword evidence="1 4" id="KW-0808">Transferase</keyword>
<dbReference type="Pfam" id="PF00583">
    <property type="entry name" value="Acetyltransf_1"/>
    <property type="match status" value="1"/>
</dbReference>
<dbReference type="CDD" id="cd04301">
    <property type="entry name" value="NAT_SF"/>
    <property type="match status" value="1"/>
</dbReference>
<dbReference type="PANTHER" id="PTHR43877:SF2">
    <property type="entry name" value="AMINOALKYLPHOSPHONATE N-ACETYLTRANSFERASE-RELATED"/>
    <property type="match status" value="1"/>
</dbReference>
<evidence type="ECO:0000256" key="1">
    <source>
        <dbReference type="ARBA" id="ARBA00022679"/>
    </source>
</evidence>
<comment type="caution">
    <text evidence="4">The sequence shown here is derived from an EMBL/GenBank/DDBJ whole genome shotgun (WGS) entry which is preliminary data.</text>
</comment>
<accession>A0A326UA22</accession>
<dbReference type="InterPro" id="IPR000182">
    <property type="entry name" value="GNAT_dom"/>
</dbReference>
<dbReference type="SUPFAM" id="SSF55729">
    <property type="entry name" value="Acyl-CoA N-acyltransferases (Nat)"/>
    <property type="match status" value="1"/>
</dbReference>
<dbReference type="PROSITE" id="PS51186">
    <property type="entry name" value="GNAT"/>
    <property type="match status" value="1"/>
</dbReference>
<dbReference type="EMBL" id="QKUF01000004">
    <property type="protein sequence ID" value="PZW32632.1"/>
    <property type="molecule type" value="Genomic_DNA"/>
</dbReference>
<evidence type="ECO:0000259" key="3">
    <source>
        <dbReference type="PROSITE" id="PS51186"/>
    </source>
</evidence>
<proteinExistence type="predicted"/>
<dbReference type="AlphaFoldDB" id="A0A326UA22"/>
<evidence type="ECO:0000313" key="5">
    <source>
        <dbReference type="Proteomes" id="UP000248806"/>
    </source>
</evidence>
<dbReference type="Gene3D" id="3.40.630.30">
    <property type="match status" value="1"/>
</dbReference>
<name>A0A326UA22_THEHA</name>
<reference evidence="4 5" key="1">
    <citation type="submission" date="2018-06" db="EMBL/GenBank/DDBJ databases">
        <title>Genomic Encyclopedia of Archaeal and Bacterial Type Strains, Phase II (KMG-II): from individual species to whole genera.</title>
        <authorList>
            <person name="Goeker M."/>
        </authorList>
    </citation>
    <scope>NUCLEOTIDE SEQUENCE [LARGE SCALE GENOMIC DNA]</scope>
    <source>
        <strain evidence="4 5">ATCC BAA-1881</strain>
    </source>
</reference>
<evidence type="ECO:0000313" key="4">
    <source>
        <dbReference type="EMBL" id="PZW32632.1"/>
    </source>
</evidence>
<dbReference type="GO" id="GO:0016747">
    <property type="term" value="F:acyltransferase activity, transferring groups other than amino-acyl groups"/>
    <property type="evidence" value="ECO:0007669"/>
    <property type="project" value="InterPro"/>
</dbReference>
<keyword evidence="2" id="KW-0012">Acyltransferase</keyword>
<evidence type="ECO:0000256" key="2">
    <source>
        <dbReference type="ARBA" id="ARBA00023315"/>
    </source>
</evidence>
<protein>
    <submittedName>
        <fullName evidence="4">Acetyltransferase (GNAT) family protein</fullName>
    </submittedName>
</protein>
<dbReference type="InterPro" id="IPR016181">
    <property type="entry name" value="Acyl_CoA_acyltransferase"/>
</dbReference>
<dbReference type="OrthoDB" id="9802340at2"/>
<sequence>MNPVERAISPATQEKPGISIILAQPEDLEAAKRLADRHKNELGFINRAILRKAIEADSLLIARTTEESELVGLAHFYVRRDQQITLYSIVVEQQYQRLGVGRQLFSALVHEAVKRGKQDIVLKCPIELPANRFYKHLGLQHVAVEPGKQRSLNIWKYTLSA</sequence>
<feature type="domain" description="N-acetyltransferase" evidence="3">
    <location>
        <begin position="18"/>
        <end position="160"/>
    </location>
</feature>
<keyword evidence="5" id="KW-1185">Reference proteome</keyword>
<dbReference type="Proteomes" id="UP000248806">
    <property type="component" value="Unassembled WGS sequence"/>
</dbReference>
<dbReference type="InterPro" id="IPR050832">
    <property type="entry name" value="Bact_Acetyltransf"/>
</dbReference>
<gene>
    <name evidence="4" type="ORF">EI42_01724</name>
</gene>
<dbReference type="PANTHER" id="PTHR43877">
    <property type="entry name" value="AMINOALKYLPHOSPHONATE N-ACETYLTRANSFERASE-RELATED-RELATED"/>
    <property type="match status" value="1"/>
</dbReference>